<name>A0A377ZV79_KLEPN</name>
<accession>A0A377ZV79</accession>
<evidence type="ECO:0000256" key="1">
    <source>
        <dbReference type="ARBA" id="ARBA00009437"/>
    </source>
</evidence>
<protein>
    <submittedName>
        <fullName evidence="2">D-serine dehydratase transcriptional activator</fullName>
    </submittedName>
</protein>
<dbReference type="GO" id="GO:0043565">
    <property type="term" value="F:sequence-specific DNA binding"/>
    <property type="evidence" value="ECO:0007669"/>
    <property type="project" value="TreeGrafter"/>
</dbReference>
<dbReference type="GO" id="GO:0006351">
    <property type="term" value="P:DNA-templated transcription"/>
    <property type="evidence" value="ECO:0007669"/>
    <property type="project" value="TreeGrafter"/>
</dbReference>
<organism evidence="2 3">
    <name type="scientific">Klebsiella pneumoniae</name>
    <dbReference type="NCBI Taxonomy" id="573"/>
    <lineage>
        <taxon>Bacteria</taxon>
        <taxon>Pseudomonadati</taxon>
        <taxon>Pseudomonadota</taxon>
        <taxon>Gammaproteobacteria</taxon>
        <taxon>Enterobacterales</taxon>
        <taxon>Enterobacteriaceae</taxon>
        <taxon>Klebsiella/Raoultella group</taxon>
        <taxon>Klebsiella</taxon>
        <taxon>Klebsiella pneumoniae complex</taxon>
    </lineage>
</organism>
<evidence type="ECO:0000313" key="3">
    <source>
        <dbReference type="Proteomes" id="UP000255192"/>
    </source>
</evidence>
<dbReference type="GO" id="GO:0003700">
    <property type="term" value="F:DNA-binding transcription factor activity"/>
    <property type="evidence" value="ECO:0007669"/>
    <property type="project" value="TreeGrafter"/>
</dbReference>
<evidence type="ECO:0000313" key="2">
    <source>
        <dbReference type="EMBL" id="STU86503.1"/>
    </source>
</evidence>
<dbReference type="PANTHER" id="PTHR30537">
    <property type="entry name" value="HTH-TYPE TRANSCRIPTIONAL REGULATOR"/>
    <property type="match status" value="1"/>
</dbReference>
<comment type="similarity">
    <text evidence="1">Belongs to the LysR transcriptional regulatory family.</text>
</comment>
<dbReference type="Proteomes" id="UP000255192">
    <property type="component" value="Unassembled WGS sequence"/>
</dbReference>
<sequence length="85" mass="9535">MGLKLPQSSGIGFDRSDLAVIAAMNHVGVAMGRKRLVQKRLESGELIAPFGDMTLKCHQHYYVTTLPGRQWPKIDAFIEWLHSLT</sequence>
<gene>
    <name evidence="2" type="ORF">NCTC204_01999</name>
</gene>
<dbReference type="SUPFAM" id="SSF53850">
    <property type="entry name" value="Periplasmic binding protein-like II"/>
    <property type="match status" value="1"/>
</dbReference>
<dbReference type="Gene3D" id="3.40.190.10">
    <property type="entry name" value="Periplasmic binding protein-like II"/>
    <property type="match status" value="2"/>
</dbReference>
<reference evidence="2 3" key="1">
    <citation type="submission" date="2018-06" db="EMBL/GenBank/DDBJ databases">
        <authorList>
            <consortium name="Pathogen Informatics"/>
            <person name="Doyle S."/>
        </authorList>
    </citation>
    <scope>NUCLEOTIDE SEQUENCE [LARGE SCALE GENOMIC DNA]</scope>
    <source>
        <strain evidence="2 3">NCTC204</strain>
    </source>
</reference>
<dbReference type="EMBL" id="UGMD01000002">
    <property type="protein sequence ID" value="STU86503.1"/>
    <property type="molecule type" value="Genomic_DNA"/>
</dbReference>
<dbReference type="AlphaFoldDB" id="A0A377ZV79"/>
<dbReference type="InterPro" id="IPR058163">
    <property type="entry name" value="LysR-type_TF_proteobact-type"/>
</dbReference>
<proteinExistence type="inferred from homology"/>
<dbReference type="PANTHER" id="PTHR30537:SF32">
    <property type="entry name" value="HTH-TYPE TRANSCRIPTIONAL REGULATOR DSDC"/>
    <property type="match status" value="1"/>
</dbReference>